<dbReference type="PANTHER" id="PTHR47331">
    <property type="entry name" value="PHD-TYPE DOMAIN-CONTAINING PROTEIN"/>
    <property type="match status" value="1"/>
</dbReference>
<name>A0A9J6D074_RHIMP</name>
<organism evidence="1 2">
    <name type="scientific">Rhipicephalus microplus</name>
    <name type="common">Cattle tick</name>
    <name type="synonym">Boophilus microplus</name>
    <dbReference type="NCBI Taxonomy" id="6941"/>
    <lineage>
        <taxon>Eukaryota</taxon>
        <taxon>Metazoa</taxon>
        <taxon>Ecdysozoa</taxon>
        <taxon>Arthropoda</taxon>
        <taxon>Chelicerata</taxon>
        <taxon>Arachnida</taxon>
        <taxon>Acari</taxon>
        <taxon>Parasitiformes</taxon>
        <taxon>Ixodida</taxon>
        <taxon>Ixodoidea</taxon>
        <taxon>Ixodidae</taxon>
        <taxon>Rhipicephalinae</taxon>
        <taxon>Rhipicephalus</taxon>
        <taxon>Boophilus</taxon>
    </lineage>
</organism>
<keyword evidence="2" id="KW-1185">Reference proteome</keyword>
<dbReference type="VEuPathDB" id="VectorBase:LOC119176708"/>
<evidence type="ECO:0008006" key="3">
    <source>
        <dbReference type="Google" id="ProtNLM"/>
    </source>
</evidence>
<sequence>MPIYPQYWANLLCCLGRDSHPFISEEDGLLRIQASLQNVVYHECIKHPILLPGVHIATELIATSLHLRLLHAGVATTTEDLRERFWVTKAKQCVKRGIGRCT</sequence>
<dbReference type="Proteomes" id="UP000821866">
    <property type="component" value="Unassembled WGS sequence"/>
</dbReference>
<dbReference type="PANTHER" id="PTHR47331:SF2">
    <property type="match status" value="1"/>
</dbReference>
<reference evidence="1" key="2">
    <citation type="submission" date="2021-09" db="EMBL/GenBank/DDBJ databases">
        <authorList>
            <person name="Jia N."/>
            <person name="Wang J."/>
            <person name="Shi W."/>
            <person name="Du L."/>
            <person name="Sun Y."/>
            <person name="Zhan W."/>
            <person name="Jiang J."/>
            <person name="Wang Q."/>
            <person name="Zhang B."/>
            <person name="Ji P."/>
            <person name="Sakyi L.B."/>
            <person name="Cui X."/>
            <person name="Yuan T."/>
            <person name="Jiang B."/>
            <person name="Yang W."/>
            <person name="Lam T.T.-Y."/>
            <person name="Chang Q."/>
            <person name="Ding S."/>
            <person name="Wang X."/>
            <person name="Zhu J."/>
            <person name="Ruan X."/>
            <person name="Zhao L."/>
            <person name="Wei J."/>
            <person name="Que T."/>
            <person name="Du C."/>
            <person name="Cheng J."/>
            <person name="Dai P."/>
            <person name="Han X."/>
            <person name="Huang E."/>
            <person name="Gao Y."/>
            <person name="Liu J."/>
            <person name="Shao H."/>
            <person name="Ye R."/>
            <person name="Li L."/>
            <person name="Wei W."/>
            <person name="Wang X."/>
            <person name="Wang C."/>
            <person name="Huo Q."/>
            <person name="Li W."/>
            <person name="Guo W."/>
            <person name="Chen H."/>
            <person name="Chen S."/>
            <person name="Zhou L."/>
            <person name="Zhou L."/>
            <person name="Ni X."/>
            <person name="Tian J."/>
            <person name="Zhou Y."/>
            <person name="Sheng Y."/>
            <person name="Liu T."/>
            <person name="Pan Y."/>
            <person name="Xia L."/>
            <person name="Li J."/>
            <person name="Zhao F."/>
            <person name="Cao W."/>
        </authorList>
    </citation>
    <scope>NUCLEOTIDE SEQUENCE</scope>
    <source>
        <strain evidence="1">Rmic-2018</strain>
        <tissue evidence="1">Larvae</tissue>
    </source>
</reference>
<evidence type="ECO:0000313" key="1">
    <source>
        <dbReference type="EMBL" id="KAH7964316.1"/>
    </source>
</evidence>
<accession>A0A9J6D074</accession>
<evidence type="ECO:0000313" key="2">
    <source>
        <dbReference type="Proteomes" id="UP000821866"/>
    </source>
</evidence>
<gene>
    <name evidence="1" type="ORF">HPB51_027443</name>
</gene>
<proteinExistence type="predicted"/>
<protein>
    <recommendedName>
        <fullName evidence="3">Tick transposon</fullName>
    </recommendedName>
</protein>
<dbReference type="EMBL" id="JABSTU010004037">
    <property type="protein sequence ID" value="KAH7964316.1"/>
    <property type="molecule type" value="Genomic_DNA"/>
</dbReference>
<comment type="caution">
    <text evidence="1">The sequence shown here is derived from an EMBL/GenBank/DDBJ whole genome shotgun (WGS) entry which is preliminary data.</text>
</comment>
<reference evidence="1" key="1">
    <citation type="journal article" date="2020" name="Cell">
        <title>Large-Scale Comparative Analyses of Tick Genomes Elucidate Their Genetic Diversity and Vector Capacities.</title>
        <authorList>
            <consortium name="Tick Genome and Microbiome Consortium (TIGMIC)"/>
            <person name="Jia N."/>
            <person name="Wang J."/>
            <person name="Shi W."/>
            <person name="Du L."/>
            <person name="Sun Y."/>
            <person name="Zhan W."/>
            <person name="Jiang J.F."/>
            <person name="Wang Q."/>
            <person name="Zhang B."/>
            <person name="Ji P."/>
            <person name="Bell-Sakyi L."/>
            <person name="Cui X.M."/>
            <person name="Yuan T.T."/>
            <person name="Jiang B.G."/>
            <person name="Yang W.F."/>
            <person name="Lam T.T."/>
            <person name="Chang Q.C."/>
            <person name="Ding S.J."/>
            <person name="Wang X.J."/>
            <person name="Zhu J.G."/>
            <person name="Ruan X.D."/>
            <person name="Zhao L."/>
            <person name="Wei J.T."/>
            <person name="Ye R.Z."/>
            <person name="Que T.C."/>
            <person name="Du C.H."/>
            <person name="Zhou Y.H."/>
            <person name="Cheng J.X."/>
            <person name="Dai P.F."/>
            <person name="Guo W.B."/>
            <person name="Han X.H."/>
            <person name="Huang E.J."/>
            <person name="Li L.F."/>
            <person name="Wei W."/>
            <person name="Gao Y.C."/>
            <person name="Liu J.Z."/>
            <person name="Shao H.Z."/>
            <person name="Wang X."/>
            <person name="Wang C.C."/>
            <person name="Yang T.C."/>
            <person name="Huo Q.B."/>
            <person name="Li W."/>
            <person name="Chen H.Y."/>
            <person name="Chen S.E."/>
            <person name="Zhou L.G."/>
            <person name="Ni X.B."/>
            <person name="Tian J.H."/>
            <person name="Sheng Y."/>
            <person name="Liu T."/>
            <person name="Pan Y.S."/>
            <person name="Xia L.Y."/>
            <person name="Li J."/>
            <person name="Zhao F."/>
            <person name="Cao W.C."/>
        </authorList>
    </citation>
    <scope>NUCLEOTIDE SEQUENCE</scope>
    <source>
        <strain evidence="1">Rmic-2018</strain>
    </source>
</reference>
<dbReference type="AlphaFoldDB" id="A0A9J6D074"/>